<organism evidence="4 5">
    <name type="scientific">Tuber magnatum</name>
    <name type="common">white Piedmont truffle</name>
    <dbReference type="NCBI Taxonomy" id="42249"/>
    <lineage>
        <taxon>Eukaryota</taxon>
        <taxon>Fungi</taxon>
        <taxon>Dikarya</taxon>
        <taxon>Ascomycota</taxon>
        <taxon>Pezizomycotina</taxon>
        <taxon>Pezizomycetes</taxon>
        <taxon>Pezizales</taxon>
        <taxon>Tuberaceae</taxon>
        <taxon>Tuber</taxon>
    </lineage>
</organism>
<dbReference type="InterPro" id="IPR002347">
    <property type="entry name" value="SDR_fam"/>
</dbReference>
<name>A0A317SPK7_9PEZI</name>
<dbReference type="PRINTS" id="PR00080">
    <property type="entry name" value="SDRFAMILY"/>
</dbReference>
<evidence type="ECO:0000256" key="2">
    <source>
        <dbReference type="ARBA" id="ARBA00023002"/>
    </source>
</evidence>
<dbReference type="AlphaFoldDB" id="A0A317SPK7"/>
<evidence type="ECO:0000256" key="3">
    <source>
        <dbReference type="RuleBase" id="RU000363"/>
    </source>
</evidence>
<reference evidence="4 5" key="1">
    <citation type="submission" date="2018-03" db="EMBL/GenBank/DDBJ databases">
        <title>Genomes of Pezizomycetes fungi and the evolution of truffles.</title>
        <authorList>
            <person name="Murat C."/>
            <person name="Payen T."/>
            <person name="Noel B."/>
            <person name="Kuo A."/>
            <person name="Martin F.M."/>
        </authorList>
    </citation>
    <scope>NUCLEOTIDE SEQUENCE [LARGE SCALE GENOMIC DNA]</scope>
    <source>
        <strain evidence="4">091103-1</strain>
    </source>
</reference>
<dbReference type="GO" id="GO:0016491">
    <property type="term" value="F:oxidoreductase activity"/>
    <property type="evidence" value="ECO:0007669"/>
    <property type="project" value="UniProtKB-KW"/>
</dbReference>
<dbReference type="EMBL" id="PYWC01000046">
    <property type="protein sequence ID" value="PWW75386.1"/>
    <property type="molecule type" value="Genomic_DNA"/>
</dbReference>
<evidence type="ECO:0000256" key="1">
    <source>
        <dbReference type="ARBA" id="ARBA00006484"/>
    </source>
</evidence>
<gene>
    <name evidence="4" type="ORF">C7212DRAFT_203004</name>
</gene>
<proteinExistence type="inferred from homology"/>
<comment type="caution">
    <text evidence="4">The sequence shown here is derived from an EMBL/GenBank/DDBJ whole genome shotgun (WGS) entry which is preliminary data.</text>
</comment>
<evidence type="ECO:0000313" key="4">
    <source>
        <dbReference type="EMBL" id="PWW75386.1"/>
    </source>
</evidence>
<evidence type="ECO:0000313" key="5">
    <source>
        <dbReference type="Proteomes" id="UP000246991"/>
    </source>
</evidence>
<comment type="similarity">
    <text evidence="1 3">Belongs to the short-chain dehydrogenases/reductases (SDR) family.</text>
</comment>
<dbReference type="Gene3D" id="3.40.50.720">
    <property type="entry name" value="NAD(P)-binding Rossmann-like Domain"/>
    <property type="match status" value="1"/>
</dbReference>
<keyword evidence="5" id="KW-1185">Reference proteome</keyword>
<dbReference type="InterPro" id="IPR036291">
    <property type="entry name" value="NAD(P)-bd_dom_sf"/>
</dbReference>
<protein>
    <submittedName>
        <fullName evidence="4">NAD(P)-binding protein</fullName>
    </submittedName>
</protein>
<dbReference type="Proteomes" id="UP000246991">
    <property type="component" value="Unassembled WGS sequence"/>
</dbReference>
<sequence length="284" mass="29678">MPNTWLITGASSGIGREICLAALSRGDNVIATSRTPETYFADLTTRGATALKLDLTSPHSEIASAVTEALSQHENIDILVNVAGYLLEGAVEETSEEETENLYRTNLFGPMNLARALLPHFRARGSGVIANVAGIGALRGAAAAGYFCASKAALRIVTEALRDEVAAFGIEVCCVMLGHFRTGFLGPGHRAVARERIGEYGDVLGGIRRGFAAFHGCQPGDPVKAGGVIVRVLAGDGGLRVPAVLPVGGDVFGKMKEGCTKVMGEVEGLREVAGYTDLEGVQGH</sequence>
<dbReference type="Pfam" id="PF00106">
    <property type="entry name" value="adh_short"/>
    <property type="match status" value="1"/>
</dbReference>
<accession>A0A317SPK7</accession>
<dbReference type="PRINTS" id="PR00081">
    <property type="entry name" value="GDHRDH"/>
</dbReference>
<dbReference type="STRING" id="42249.A0A317SPK7"/>
<dbReference type="PANTHER" id="PTHR43976">
    <property type="entry name" value="SHORT CHAIN DEHYDROGENASE"/>
    <property type="match status" value="1"/>
</dbReference>
<dbReference type="InterPro" id="IPR051911">
    <property type="entry name" value="SDR_oxidoreductase"/>
</dbReference>
<keyword evidence="2" id="KW-0560">Oxidoreductase</keyword>
<dbReference type="SUPFAM" id="SSF51735">
    <property type="entry name" value="NAD(P)-binding Rossmann-fold domains"/>
    <property type="match status" value="1"/>
</dbReference>
<dbReference type="PANTHER" id="PTHR43976:SF16">
    <property type="entry name" value="SHORT-CHAIN DEHYDROGENASE_REDUCTASE FAMILY PROTEIN"/>
    <property type="match status" value="1"/>
</dbReference>
<dbReference type="OrthoDB" id="1274115at2759"/>